<dbReference type="InParanoid" id="A0A0R0LE70"/>
<dbReference type="Gramene" id="KRH75096">
    <property type="protein sequence ID" value="KRH75096"/>
    <property type="gene ID" value="GLYMA_01G062500"/>
</dbReference>
<dbReference type="InterPro" id="IPR029466">
    <property type="entry name" value="NAM-associated_C"/>
</dbReference>
<dbReference type="Proteomes" id="UP000008827">
    <property type="component" value="Chromosome 1"/>
</dbReference>
<dbReference type="STRING" id="3847.A0A0R0LE70"/>
<protein>
    <recommendedName>
        <fullName evidence="1">No apical meristem-associated C-terminal domain-containing protein</fullName>
    </recommendedName>
</protein>
<dbReference type="EMBL" id="CM000834">
    <property type="protein sequence ID" value="KRH75096.1"/>
    <property type="molecule type" value="Genomic_DNA"/>
</dbReference>
<reference evidence="2 3" key="1">
    <citation type="journal article" date="2010" name="Nature">
        <title>Genome sequence of the palaeopolyploid soybean.</title>
        <authorList>
            <person name="Schmutz J."/>
            <person name="Cannon S.B."/>
            <person name="Schlueter J."/>
            <person name="Ma J."/>
            <person name="Mitros T."/>
            <person name="Nelson W."/>
            <person name="Hyten D.L."/>
            <person name="Song Q."/>
            <person name="Thelen J.J."/>
            <person name="Cheng J."/>
            <person name="Xu D."/>
            <person name="Hellsten U."/>
            <person name="May G.D."/>
            <person name="Yu Y."/>
            <person name="Sakurai T."/>
            <person name="Umezawa T."/>
            <person name="Bhattacharyya M.K."/>
            <person name="Sandhu D."/>
            <person name="Valliyodan B."/>
            <person name="Lindquist E."/>
            <person name="Peto M."/>
            <person name="Grant D."/>
            <person name="Shu S."/>
            <person name="Goodstein D."/>
            <person name="Barry K."/>
            <person name="Futrell-Griggs M."/>
            <person name="Abernathy B."/>
            <person name="Du J."/>
            <person name="Tian Z."/>
            <person name="Zhu L."/>
            <person name="Gill N."/>
            <person name="Joshi T."/>
            <person name="Libault M."/>
            <person name="Sethuraman A."/>
            <person name="Zhang X.-C."/>
            <person name="Shinozaki K."/>
            <person name="Nguyen H.T."/>
            <person name="Wing R.A."/>
            <person name="Cregan P."/>
            <person name="Specht J."/>
            <person name="Grimwood J."/>
            <person name="Rokhsar D."/>
            <person name="Stacey G."/>
            <person name="Shoemaker R.C."/>
            <person name="Jackson S.A."/>
        </authorList>
    </citation>
    <scope>NUCLEOTIDE SEQUENCE [LARGE SCALE GENOMIC DNA]</scope>
    <source>
        <strain evidence="3">cv. Williams 82</strain>
        <tissue evidence="2">Callus</tissue>
    </source>
</reference>
<evidence type="ECO:0000313" key="3">
    <source>
        <dbReference type="EnsemblPlants" id="KRH75096"/>
    </source>
</evidence>
<proteinExistence type="predicted"/>
<dbReference type="OrthoDB" id="1406386at2759"/>
<dbReference type="PANTHER" id="PTHR45023:SF4">
    <property type="entry name" value="GLYCINE-RICH PROTEIN-RELATED"/>
    <property type="match status" value="1"/>
</dbReference>
<dbReference type="Pfam" id="PF14303">
    <property type="entry name" value="NAM-associated"/>
    <property type="match status" value="1"/>
</dbReference>
<dbReference type="EnsemblPlants" id="KRH75096">
    <property type="protein sequence ID" value="KRH75096"/>
    <property type="gene ID" value="GLYMA_01G062500"/>
</dbReference>
<dbReference type="AlphaFoldDB" id="A0A0R0LE70"/>
<gene>
    <name evidence="2" type="ORF">GLYMA_01G062500</name>
</gene>
<accession>A0A0R0LE70</accession>
<dbReference type="OMA" id="KDSTHAR"/>
<organism evidence="2">
    <name type="scientific">Glycine max</name>
    <name type="common">Soybean</name>
    <name type="synonym">Glycine hispida</name>
    <dbReference type="NCBI Taxonomy" id="3847"/>
    <lineage>
        <taxon>Eukaryota</taxon>
        <taxon>Viridiplantae</taxon>
        <taxon>Streptophyta</taxon>
        <taxon>Embryophyta</taxon>
        <taxon>Tracheophyta</taxon>
        <taxon>Spermatophyta</taxon>
        <taxon>Magnoliopsida</taxon>
        <taxon>eudicotyledons</taxon>
        <taxon>Gunneridae</taxon>
        <taxon>Pentapetalae</taxon>
        <taxon>rosids</taxon>
        <taxon>fabids</taxon>
        <taxon>Fabales</taxon>
        <taxon>Fabaceae</taxon>
        <taxon>Papilionoideae</taxon>
        <taxon>50 kb inversion clade</taxon>
        <taxon>NPAAA clade</taxon>
        <taxon>indigoferoid/millettioid clade</taxon>
        <taxon>Phaseoleae</taxon>
        <taxon>Glycine</taxon>
        <taxon>Glycine subgen. Soja</taxon>
    </lineage>
</organism>
<evidence type="ECO:0000313" key="2">
    <source>
        <dbReference type="EMBL" id="KRH75096.1"/>
    </source>
</evidence>
<reference evidence="3" key="2">
    <citation type="submission" date="2018-02" db="UniProtKB">
        <authorList>
            <consortium name="EnsemblPlants"/>
        </authorList>
    </citation>
    <scope>IDENTIFICATION</scope>
    <source>
        <strain evidence="3">Williams 82</strain>
    </source>
</reference>
<dbReference type="PANTHER" id="PTHR45023">
    <property type="match status" value="1"/>
</dbReference>
<evidence type="ECO:0000313" key="4">
    <source>
        <dbReference type="Proteomes" id="UP000008827"/>
    </source>
</evidence>
<feature type="domain" description="No apical meristem-associated C-terminal" evidence="1">
    <location>
        <begin position="98"/>
        <end position="225"/>
    </location>
</feature>
<reference evidence="2" key="3">
    <citation type="submission" date="2018-07" db="EMBL/GenBank/DDBJ databases">
        <title>WGS assembly of Glycine max.</title>
        <authorList>
            <person name="Schmutz J."/>
            <person name="Cannon S."/>
            <person name="Schlueter J."/>
            <person name="Ma J."/>
            <person name="Mitros T."/>
            <person name="Nelson W."/>
            <person name="Hyten D."/>
            <person name="Song Q."/>
            <person name="Thelen J."/>
            <person name="Cheng J."/>
            <person name="Xu D."/>
            <person name="Hellsten U."/>
            <person name="May G."/>
            <person name="Yu Y."/>
            <person name="Sakurai T."/>
            <person name="Umezawa T."/>
            <person name="Bhattacharyya M."/>
            <person name="Sandhu D."/>
            <person name="Valliyodan B."/>
            <person name="Lindquist E."/>
            <person name="Peto M."/>
            <person name="Grant D."/>
            <person name="Shu S."/>
            <person name="Goodstein D."/>
            <person name="Barry K."/>
            <person name="Futrell-Griggs M."/>
            <person name="Abernathy B."/>
            <person name="Du J."/>
            <person name="Tian Z."/>
            <person name="Zhu L."/>
            <person name="Gill N."/>
            <person name="Joshi T."/>
            <person name="Libault M."/>
            <person name="Sethuraman A."/>
            <person name="Zhang X."/>
            <person name="Shinozaki K."/>
            <person name="Nguyen H."/>
            <person name="Wing R."/>
            <person name="Cregan P."/>
            <person name="Specht J."/>
            <person name="Grimwood J."/>
            <person name="Rokhsar D."/>
            <person name="Stacey G."/>
            <person name="Shoemaker R."/>
            <person name="Jackson S."/>
        </authorList>
    </citation>
    <scope>NUCLEOTIDE SEQUENCE</scope>
    <source>
        <tissue evidence="2">Callus</tissue>
    </source>
</reference>
<dbReference type="FunCoup" id="A0A0R0LE70">
    <property type="interactions" value="78"/>
</dbReference>
<keyword evidence="4" id="KW-1185">Reference proteome</keyword>
<evidence type="ECO:0000259" key="1">
    <source>
        <dbReference type="Pfam" id="PF14303"/>
    </source>
</evidence>
<name>A0A0R0LE70_SOYBN</name>
<sequence>MKGWVEDIAIDEIRGSSTKRKSRLIFAIEEDTHLISSWLNILTDLIVGVGQPKEAFWLRVTKNYNKIQVVSLKKSGCTDNNVMLHAYAIWKEGEGSDFGLEHAWRLLKDQPKWLDQLTENCFKRTKISAFGAYSSSFNPETLVEDSKADTLPQILHPMGQKAAKRKRKGKRIRTSTNHVDLTGVEEAMRERNVLNARLAVLREKELENEYYDILMKDTSTMSKRQLKDHKAFCKIIRHKLGM</sequence>